<dbReference type="AlphaFoldDB" id="A0A918MEE1"/>
<evidence type="ECO:0000313" key="1">
    <source>
        <dbReference type="EMBL" id="GGV14773.1"/>
    </source>
</evidence>
<dbReference type="EMBL" id="BMTD01000016">
    <property type="protein sequence ID" value="GGV14773.1"/>
    <property type="molecule type" value="Genomic_DNA"/>
</dbReference>
<dbReference type="Pfam" id="PF10604">
    <property type="entry name" value="Polyketide_cyc2"/>
    <property type="match status" value="1"/>
</dbReference>
<sequence>MKLFYSGPSLMKLHEEYAKKGLLDEDAPVKAISSVTINAPVSTVWRLISDMRNWPAWRSDARVTKLGIMAPDACFRWKVRGTSIKSTFAVVTPERELTWTGLAMGCMKAIDRMRLAPTADGGTLATLEESLSGPLLTLFYSDEKLRKGHQDVLRMLKAAAES</sequence>
<name>A0A918MEE1_9ACTN</name>
<dbReference type="InterPro" id="IPR019587">
    <property type="entry name" value="Polyketide_cyclase/dehydratase"/>
</dbReference>
<evidence type="ECO:0000313" key="2">
    <source>
        <dbReference type="Proteomes" id="UP000618795"/>
    </source>
</evidence>
<dbReference type="InterPro" id="IPR023393">
    <property type="entry name" value="START-like_dom_sf"/>
</dbReference>
<comment type="caution">
    <text evidence="1">The sequence shown here is derived from an EMBL/GenBank/DDBJ whole genome shotgun (WGS) entry which is preliminary data.</text>
</comment>
<reference evidence="1" key="1">
    <citation type="journal article" date="2014" name="Int. J. Syst. Evol. Microbiol.">
        <title>Complete genome sequence of Corynebacterium casei LMG S-19264T (=DSM 44701T), isolated from a smear-ripened cheese.</title>
        <authorList>
            <consortium name="US DOE Joint Genome Institute (JGI-PGF)"/>
            <person name="Walter F."/>
            <person name="Albersmeier A."/>
            <person name="Kalinowski J."/>
            <person name="Ruckert C."/>
        </authorList>
    </citation>
    <scope>NUCLEOTIDE SEQUENCE</scope>
    <source>
        <strain evidence="1">JCM 4369</strain>
    </source>
</reference>
<protein>
    <submittedName>
        <fullName evidence="1">Uncharacterized protein</fullName>
    </submittedName>
</protein>
<organism evidence="1 2">
    <name type="scientific">Streptomyces filipinensis</name>
    <dbReference type="NCBI Taxonomy" id="66887"/>
    <lineage>
        <taxon>Bacteria</taxon>
        <taxon>Bacillati</taxon>
        <taxon>Actinomycetota</taxon>
        <taxon>Actinomycetes</taxon>
        <taxon>Kitasatosporales</taxon>
        <taxon>Streptomycetaceae</taxon>
        <taxon>Streptomyces</taxon>
    </lineage>
</organism>
<accession>A0A918MEE1</accession>
<reference evidence="1" key="2">
    <citation type="submission" date="2020-09" db="EMBL/GenBank/DDBJ databases">
        <authorList>
            <person name="Sun Q."/>
            <person name="Ohkuma M."/>
        </authorList>
    </citation>
    <scope>NUCLEOTIDE SEQUENCE</scope>
    <source>
        <strain evidence="1">JCM 4369</strain>
    </source>
</reference>
<dbReference type="Gene3D" id="3.30.530.20">
    <property type="match status" value="1"/>
</dbReference>
<proteinExistence type="predicted"/>
<dbReference type="SUPFAM" id="SSF55961">
    <property type="entry name" value="Bet v1-like"/>
    <property type="match status" value="1"/>
</dbReference>
<keyword evidence="2" id="KW-1185">Reference proteome</keyword>
<dbReference type="RefSeq" id="WP_191876815.1">
    <property type="nucleotide sequence ID" value="NZ_BMTD01000016.1"/>
</dbReference>
<dbReference type="Proteomes" id="UP000618795">
    <property type="component" value="Unassembled WGS sequence"/>
</dbReference>
<gene>
    <name evidence="1" type="ORF">GCM10010260_62510</name>
</gene>